<gene>
    <name evidence="1" type="ORF">L228DRAFT_280852</name>
</gene>
<reference evidence="1 2" key="1">
    <citation type="journal article" date="2016" name="Fungal Biol.">
        <title>The genome of Xylona heveae provides a window into fungal endophytism.</title>
        <authorList>
            <person name="Gazis R."/>
            <person name="Kuo A."/>
            <person name="Riley R."/>
            <person name="LaButti K."/>
            <person name="Lipzen A."/>
            <person name="Lin J."/>
            <person name="Amirebrahimi M."/>
            <person name="Hesse C.N."/>
            <person name="Spatafora J.W."/>
            <person name="Henrissat B."/>
            <person name="Hainaut M."/>
            <person name="Grigoriev I.V."/>
            <person name="Hibbett D.S."/>
        </authorList>
    </citation>
    <scope>NUCLEOTIDE SEQUENCE [LARGE SCALE GENOMIC DNA]</scope>
    <source>
        <strain evidence="1 2">TC161</strain>
    </source>
</reference>
<dbReference type="AlphaFoldDB" id="A0A165J1T1"/>
<dbReference type="InParanoid" id="A0A165J1T1"/>
<protein>
    <submittedName>
        <fullName evidence="1">Uncharacterized protein</fullName>
    </submittedName>
</protein>
<organism evidence="1 2">
    <name type="scientific">Xylona heveae (strain CBS 132557 / TC161)</name>
    <dbReference type="NCBI Taxonomy" id="1328760"/>
    <lineage>
        <taxon>Eukaryota</taxon>
        <taxon>Fungi</taxon>
        <taxon>Dikarya</taxon>
        <taxon>Ascomycota</taxon>
        <taxon>Pezizomycotina</taxon>
        <taxon>Xylonomycetes</taxon>
        <taxon>Xylonales</taxon>
        <taxon>Xylonaceae</taxon>
        <taxon>Xylona</taxon>
    </lineage>
</organism>
<dbReference type="GeneID" id="28900972"/>
<keyword evidence="2" id="KW-1185">Reference proteome</keyword>
<dbReference type="RefSeq" id="XP_018191180.1">
    <property type="nucleotide sequence ID" value="XM_018335835.1"/>
</dbReference>
<name>A0A165J1T1_XYLHT</name>
<dbReference type="Proteomes" id="UP000076632">
    <property type="component" value="Unassembled WGS sequence"/>
</dbReference>
<proteinExistence type="predicted"/>
<dbReference type="EMBL" id="KV407455">
    <property type="protein sequence ID" value="KZF25625.1"/>
    <property type="molecule type" value="Genomic_DNA"/>
</dbReference>
<accession>A0A165J1T1</accession>
<evidence type="ECO:0000313" key="2">
    <source>
        <dbReference type="Proteomes" id="UP000076632"/>
    </source>
</evidence>
<feature type="non-terminal residue" evidence="1">
    <location>
        <position position="289"/>
    </location>
</feature>
<evidence type="ECO:0000313" key="1">
    <source>
        <dbReference type="EMBL" id="KZF25625.1"/>
    </source>
</evidence>
<sequence>MGYRGAWNIIHQGKVYLYISEDEYVCFPEDEGDLVRCVTKFLRDFSKFQKQQNIRPFPLSLQINFSCVYTLDLDHKILKAKSWVDTEDSYKLDVTVFRIADSGKVRLQRVAGEECKAVRLSLPSTVGNYTLSGLHSEGLEQKLSDLLLQSNPIRLFHEQLILDITFQWRSFFGDPDNWSTSWLLQKTLCDAILRVAAWDFRVHEPDAVGEDGELPEVLSIAPSAFPEWSPCTSDIFWFHRFLIVVCEDASNGALGALALDRARIYLKGASATHSMHMARTAFWARLEIC</sequence>